<proteinExistence type="predicted"/>
<keyword evidence="1" id="KW-0732">Signal</keyword>
<dbReference type="Gene3D" id="2.160.20.120">
    <property type="match status" value="1"/>
</dbReference>
<dbReference type="EMBL" id="LRPC01000028">
    <property type="protein sequence ID" value="KYG73649.1"/>
    <property type="molecule type" value="Genomic_DNA"/>
</dbReference>
<feature type="chain" id="PRO_5007574286" description="Putative auto-transporter adhesin head GIN domain-containing protein" evidence="1">
    <location>
        <begin position="40"/>
        <end position="236"/>
    </location>
</feature>
<comment type="caution">
    <text evidence="3">The sequence shown here is derived from an EMBL/GenBank/DDBJ whole genome shotgun (WGS) entry which is preliminary data.</text>
</comment>
<evidence type="ECO:0000256" key="1">
    <source>
        <dbReference type="SAM" id="SignalP"/>
    </source>
</evidence>
<name>A0A150X4K2_9BACT</name>
<reference evidence="3 4" key="1">
    <citation type="submission" date="2016-01" db="EMBL/GenBank/DDBJ databases">
        <title>Genome sequencing of Roseivirga spongicola UST030701-084.</title>
        <authorList>
            <person name="Selvaratnam C."/>
            <person name="Thevarajoo S."/>
            <person name="Goh K.M."/>
            <person name="Ee R."/>
            <person name="Chan K.-G."/>
            <person name="Chong C.S."/>
        </authorList>
    </citation>
    <scope>NUCLEOTIDE SEQUENCE [LARGE SCALE GENOMIC DNA]</scope>
    <source>
        <strain evidence="3 4">UST030701-084</strain>
    </source>
</reference>
<organism evidence="3 4">
    <name type="scientific">Roseivirga spongicola</name>
    <dbReference type="NCBI Taxonomy" id="333140"/>
    <lineage>
        <taxon>Bacteria</taxon>
        <taxon>Pseudomonadati</taxon>
        <taxon>Bacteroidota</taxon>
        <taxon>Cytophagia</taxon>
        <taxon>Cytophagales</taxon>
        <taxon>Roseivirgaceae</taxon>
        <taxon>Roseivirga</taxon>
    </lineage>
</organism>
<evidence type="ECO:0000259" key="2">
    <source>
        <dbReference type="Pfam" id="PF10988"/>
    </source>
</evidence>
<dbReference type="Proteomes" id="UP000075606">
    <property type="component" value="Unassembled WGS sequence"/>
</dbReference>
<gene>
    <name evidence="3" type="ORF">AWW68_13245</name>
</gene>
<dbReference type="PANTHER" id="PTHR39200">
    <property type="entry name" value="HYPOTHETICAL EXPORTED PROTEIN"/>
    <property type="match status" value="1"/>
</dbReference>
<evidence type="ECO:0000313" key="3">
    <source>
        <dbReference type="EMBL" id="KYG73649.1"/>
    </source>
</evidence>
<feature type="signal peptide" evidence="1">
    <location>
        <begin position="1"/>
        <end position="39"/>
    </location>
</feature>
<dbReference type="Pfam" id="PF10988">
    <property type="entry name" value="DUF2807"/>
    <property type="match status" value="1"/>
</dbReference>
<evidence type="ECO:0000313" key="4">
    <source>
        <dbReference type="Proteomes" id="UP000075606"/>
    </source>
</evidence>
<dbReference type="STRING" id="333140.AWW68_13245"/>
<accession>A0A150X4K2</accession>
<dbReference type="PANTHER" id="PTHR39200:SF1">
    <property type="entry name" value="AUTO-TRANSPORTER ADHESIN HEAD GIN DOMAIN-CONTAINING PROTEIN-RELATED"/>
    <property type="match status" value="1"/>
</dbReference>
<dbReference type="AlphaFoldDB" id="A0A150X4K2"/>
<keyword evidence="4" id="KW-1185">Reference proteome</keyword>
<sequence>MWFTLKTSYRQKSKTQNMNKSFKLILSLLALLTFITACSEDGINGRGPIVEQERSTDEFTALHLQIPAKLYVYEGTAPSVRIRTNENLHKYIETTVVNGELRIETTPNVWIRNANSMSIYVTSDLVSQFTINGSGLIAIEDCLDVASASFQINGSGDIYACGATDVLKVVVNGSGKFKGHDLQAESAEVEIRGSGDIETRVNQSLEADISGSGKVEYYGNPQIFTQISGSGKVKKK</sequence>
<dbReference type="InterPro" id="IPR021255">
    <property type="entry name" value="DUF2807"/>
</dbReference>
<protein>
    <recommendedName>
        <fullName evidence="2">Putative auto-transporter adhesin head GIN domain-containing protein</fullName>
    </recommendedName>
</protein>
<feature type="domain" description="Putative auto-transporter adhesin head GIN" evidence="2">
    <location>
        <begin position="58"/>
        <end position="221"/>
    </location>
</feature>